<dbReference type="InterPro" id="IPR035927">
    <property type="entry name" value="DUSP-like_sf"/>
</dbReference>
<dbReference type="PANTHER" id="PTHR21646">
    <property type="entry name" value="UBIQUITIN CARBOXYL-TERMINAL HYDROLASE"/>
    <property type="match status" value="1"/>
</dbReference>
<evidence type="ECO:0000313" key="11">
    <source>
        <dbReference type="EMBL" id="KAJ3515187.1"/>
    </source>
</evidence>
<dbReference type="InterPro" id="IPR038765">
    <property type="entry name" value="Papain-like_cys_pep_sf"/>
</dbReference>
<sequence>MPLTPSSGSSPSNALDSPDPSGPPSRKRQRSQSMQSDSGASTSSVKRSVADNTSNDISVRSPRTDHPSPLNLASDSNQDIDTYMAEQGEADIPTFLSPPPSHPPSVMEPLQREEKFSMVDKGKGRRMEIGETWYLVSRVWYKRWSKACTGEVDKEGPITEQDLGPVDNSALLDSYGNLRPSLAEGVDFEYIPEEIWTLLVLWYGTPSHPLPRPVIARGHAKLPAIELLPLRLKVFRLVKSSQDRANTPHVLITISAGETMGILCSKLSDAVSLDKQNTPYRVWKVGIAIDESASVEFLSSQLPMADAKIVEESGKTLEEEGMESEDAFVVEFKQSDGWIAEAPKTIQLPPATETPRPLFGSSNFFDRMSTTHSSSTSTALFKPSGLYSGFTSTSSKTPSTAVTLASNNKSMKALEPGTLGLGNMGNTCFMNSALQCLAHTKELTDYFLSEVYIEELNRDNPLGMGGAIAEAFGALLGRIWATSGVSTSYSPREFKMQLQRFAPQFSGYQQHDSQELVAFLLDGLHEDLNRVIKKPYVEKPDWEGGGIVELVKLARKSWEGYMLRNDSVIVDLFQGQYQSTLVCPECKKVSITFDPFMYLTLPLPVTKKWRHTIFYVPWDLDKPHVKVPVEISRDASFKELRALLGRWMEVNPENLLTMEIFSHHFYKSLDDGVLVGDMSDSDTIVCFELPCKARQNRAYKKQADDPFLIPVYLCDAKIRASYFNSRSPQLFGYPMVIPIDREQATDVVAMYEVVVNRLSRWTSNAKDLYAWEVGSPSRVEKVPLQNGFPVVDTLTEITEDGKVVEVEPSVPEGDIVDEKRMSIDEEEVIDPLDTELRKVGAKQDIFALRLQINHKDFGTVYNAYSSTNRWESWESRRDEVEGDGILLHDDDAFYCEFDEDKKMYYFGDSRRLEHALWDQWDTFTHPEYEESKKAGIEKRSKGISLQDCLDEFTKMEQLGEDDLWYCPQCKKHQQATKKFDLWKVPDILVVHLKRFSNNRTLRDKIDTHIDFPIEGLNLESMVGEREAAKQLLEQGVNLEEFGLENLDEPLVYDLYAVDEHIGGLGGGHYRAYASNHLTGKWYHFDDSYVSQSRASESVNANAYLLFYRRRATTPLGGKSFRKTQEAQLAPSQDVDPKPPVSIDTQLPTPPNEPDDYAHNDRSTFFPEHSLGSRSLDTDPWTLRSGGSNAGSSVPSPPTDDPPDFEEFQPESLVSYPFDALDISTQRYDFPDPSNKASPTSSNEAEVDLDTDLEQDDPEWETTMGTYDVGVREVYRRDGSPDWDVVSNQATQSYSDISDVNPFSDSNVQELADEDMDTQNNAHQKTA</sequence>
<dbReference type="Gene3D" id="3.90.70.10">
    <property type="entry name" value="Cysteine proteinases"/>
    <property type="match status" value="2"/>
</dbReference>
<keyword evidence="7" id="KW-0788">Thiol protease</keyword>
<dbReference type="Pfam" id="PF00443">
    <property type="entry name" value="UCH"/>
    <property type="match status" value="1"/>
</dbReference>
<evidence type="ECO:0000313" key="12">
    <source>
        <dbReference type="Proteomes" id="UP001148786"/>
    </source>
</evidence>
<dbReference type="Gene3D" id="3.30.2230.10">
    <property type="entry name" value="DUSP-like"/>
    <property type="match status" value="1"/>
</dbReference>
<feature type="compositionally biased region" description="Polar residues" evidence="8">
    <location>
        <begin position="1234"/>
        <end position="1243"/>
    </location>
</feature>
<feature type="region of interest" description="Disordered" evidence="8">
    <location>
        <begin position="1"/>
        <end position="76"/>
    </location>
</feature>
<dbReference type="GO" id="GO:0004843">
    <property type="term" value="F:cysteine-type deubiquitinase activity"/>
    <property type="evidence" value="ECO:0007669"/>
    <property type="project" value="UniProtKB-EC"/>
</dbReference>
<dbReference type="SUPFAM" id="SSF54001">
    <property type="entry name" value="Cysteine proteinases"/>
    <property type="match status" value="1"/>
</dbReference>
<accession>A0A9W8MZ50</accession>
<protein>
    <recommendedName>
        <fullName evidence="3">ubiquitinyl hydrolase 1</fullName>
        <ecNumber evidence="3">3.4.19.12</ecNumber>
    </recommendedName>
</protein>
<feature type="region of interest" description="Disordered" evidence="8">
    <location>
        <begin position="1224"/>
        <end position="1265"/>
    </location>
</feature>
<comment type="caution">
    <text evidence="11">The sequence shown here is derived from an EMBL/GenBank/DDBJ whole genome shotgun (WGS) entry which is preliminary data.</text>
</comment>
<dbReference type="PANTHER" id="PTHR21646:SF24">
    <property type="entry name" value="UBIQUITIN CARBOXYL-TERMINAL HYDROLASE"/>
    <property type="match status" value="1"/>
</dbReference>
<dbReference type="InterPro" id="IPR006615">
    <property type="entry name" value="Pept_C19_DUSP"/>
</dbReference>
<evidence type="ECO:0000256" key="4">
    <source>
        <dbReference type="ARBA" id="ARBA00022670"/>
    </source>
</evidence>
<dbReference type="PROSITE" id="PS51283">
    <property type="entry name" value="DUSP"/>
    <property type="match status" value="1"/>
</dbReference>
<dbReference type="PROSITE" id="PS00972">
    <property type="entry name" value="USP_1"/>
    <property type="match status" value="1"/>
</dbReference>
<dbReference type="EC" id="3.4.19.12" evidence="3"/>
<feature type="region of interest" description="Disordered" evidence="8">
    <location>
        <begin position="1116"/>
        <end position="1208"/>
    </location>
</feature>
<dbReference type="CDD" id="cd02674">
    <property type="entry name" value="Peptidase_C19R"/>
    <property type="match status" value="1"/>
</dbReference>
<evidence type="ECO:0000259" key="10">
    <source>
        <dbReference type="PROSITE" id="PS51283"/>
    </source>
</evidence>
<dbReference type="SUPFAM" id="SSF143791">
    <property type="entry name" value="DUSP-like"/>
    <property type="match status" value="1"/>
</dbReference>
<name>A0A9W8MZ50_9AGAR</name>
<evidence type="ECO:0000256" key="8">
    <source>
        <dbReference type="SAM" id="MobiDB-lite"/>
    </source>
</evidence>
<dbReference type="PROSITE" id="PS00973">
    <property type="entry name" value="USP_2"/>
    <property type="match status" value="1"/>
</dbReference>
<proteinExistence type="inferred from homology"/>
<dbReference type="PROSITE" id="PS50235">
    <property type="entry name" value="USP_3"/>
    <property type="match status" value="1"/>
</dbReference>
<keyword evidence="6" id="KW-0378">Hydrolase</keyword>
<dbReference type="InterPro" id="IPR028889">
    <property type="entry name" value="USP"/>
</dbReference>
<dbReference type="Pfam" id="PF06337">
    <property type="entry name" value="DUSP"/>
    <property type="match status" value="1"/>
</dbReference>
<reference evidence="11" key="1">
    <citation type="submission" date="2022-07" db="EMBL/GenBank/DDBJ databases">
        <title>Genome Sequence of Agrocybe chaxingu.</title>
        <authorList>
            <person name="Buettner E."/>
        </authorList>
    </citation>
    <scope>NUCLEOTIDE SEQUENCE</scope>
    <source>
        <strain evidence="11">MP-N11</strain>
    </source>
</reference>
<feature type="compositionally biased region" description="Polar residues" evidence="8">
    <location>
        <begin position="39"/>
        <end position="58"/>
    </location>
</feature>
<evidence type="ECO:0000256" key="6">
    <source>
        <dbReference type="ARBA" id="ARBA00022801"/>
    </source>
</evidence>
<feature type="compositionally biased region" description="Polar residues" evidence="8">
    <location>
        <begin position="1"/>
        <end position="15"/>
    </location>
</feature>
<evidence type="ECO:0000256" key="2">
    <source>
        <dbReference type="ARBA" id="ARBA00009085"/>
    </source>
</evidence>
<keyword evidence="4" id="KW-0645">Protease</keyword>
<keyword evidence="12" id="KW-1185">Reference proteome</keyword>
<dbReference type="GO" id="GO:0016579">
    <property type="term" value="P:protein deubiquitination"/>
    <property type="evidence" value="ECO:0007669"/>
    <property type="project" value="InterPro"/>
</dbReference>
<evidence type="ECO:0000256" key="1">
    <source>
        <dbReference type="ARBA" id="ARBA00000707"/>
    </source>
</evidence>
<comment type="catalytic activity">
    <reaction evidence="1">
        <text>Thiol-dependent hydrolysis of ester, thioester, amide, peptide and isopeptide bonds formed by the C-terminal Gly of ubiquitin (a 76-residue protein attached to proteins as an intracellular targeting signal).</text>
        <dbReference type="EC" id="3.4.19.12"/>
    </reaction>
</comment>
<evidence type="ECO:0000256" key="3">
    <source>
        <dbReference type="ARBA" id="ARBA00012759"/>
    </source>
</evidence>
<gene>
    <name evidence="11" type="ORF">NLJ89_g1915</name>
</gene>
<dbReference type="GO" id="GO:0006508">
    <property type="term" value="P:proteolysis"/>
    <property type="evidence" value="ECO:0007669"/>
    <property type="project" value="UniProtKB-KW"/>
</dbReference>
<feature type="domain" description="USP" evidence="9">
    <location>
        <begin position="419"/>
        <end position="1110"/>
    </location>
</feature>
<dbReference type="InterPro" id="IPR001394">
    <property type="entry name" value="Peptidase_C19_UCH"/>
</dbReference>
<dbReference type="InterPro" id="IPR050185">
    <property type="entry name" value="Ub_carboxyl-term_hydrolase"/>
</dbReference>
<dbReference type="EMBL" id="JANKHO010000108">
    <property type="protein sequence ID" value="KAJ3515187.1"/>
    <property type="molecule type" value="Genomic_DNA"/>
</dbReference>
<feature type="domain" description="DUSP" evidence="10">
    <location>
        <begin position="104"/>
        <end position="215"/>
    </location>
</feature>
<organism evidence="11 12">
    <name type="scientific">Agrocybe chaxingu</name>
    <dbReference type="NCBI Taxonomy" id="84603"/>
    <lineage>
        <taxon>Eukaryota</taxon>
        <taxon>Fungi</taxon>
        <taxon>Dikarya</taxon>
        <taxon>Basidiomycota</taxon>
        <taxon>Agaricomycotina</taxon>
        <taxon>Agaricomycetes</taxon>
        <taxon>Agaricomycetidae</taxon>
        <taxon>Agaricales</taxon>
        <taxon>Agaricineae</taxon>
        <taxon>Strophariaceae</taxon>
        <taxon>Agrocybe</taxon>
    </lineage>
</organism>
<comment type="similarity">
    <text evidence="2">Belongs to the peptidase C19 family.</text>
</comment>
<dbReference type="Proteomes" id="UP001148786">
    <property type="component" value="Unassembled WGS sequence"/>
</dbReference>
<feature type="compositionally biased region" description="Acidic residues" evidence="8">
    <location>
        <begin position="1244"/>
        <end position="1259"/>
    </location>
</feature>
<keyword evidence="5" id="KW-0833">Ubl conjugation pathway</keyword>
<evidence type="ECO:0000256" key="7">
    <source>
        <dbReference type="ARBA" id="ARBA00022807"/>
    </source>
</evidence>
<dbReference type="OrthoDB" id="292964at2759"/>
<dbReference type="SMART" id="SM00695">
    <property type="entry name" value="DUSP"/>
    <property type="match status" value="1"/>
</dbReference>
<evidence type="ECO:0000256" key="5">
    <source>
        <dbReference type="ARBA" id="ARBA00022786"/>
    </source>
</evidence>
<dbReference type="InterPro" id="IPR018200">
    <property type="entry name" value="USP_CS"/>
</dbReference>
<evidence type="ECO:0000259" key="9">
    <source>
        <dbReference type="PROSITE" id="PS50235"/>
    </source>
</evidence>